<protein>
    <recommendedName>
        <fullName evidence="4">LamG-like jellyroll fold domain-containing protein</fullName>
    </recommendedName>
</protein>
<gene>
    <name evidence="5" type="ORF">COU05_00125</name>
</gene>
<dbReference type="PROSITE" id="PS00409">
    <property type="entry name" value="PROKAR_NTER_METHYL"/>
    <property type="match status" value="1"/>
</dbReference>
<dbReference type="EMBL" id="PFAX01000002">
    <property type="protein sequence ID" value="PIR90782.1"/>
    <property type="molecule type" value="Genomic_DNA"/>
</dbReference>
<name>A0A2H0UVC0_9BACT</name>
<evidence type="ECO:0000256" key="2">
    <source>
        <dbReference type="ARBA" id="ARBA00023157"/>
    </source>
</evidence>
<dbReference type="Gene3D" id="2.60.120.200">
    <property type="match status" value="1"/>
</dbReference>
<dbReference type="NCBIfam" id="TIGR02532">
    <property type="entry name" value="IV_pilin_GFxxxE"/>
    <property type="match status" value="1"/>
</dbReference>
<sequence>MQSQATTKRVNQQTGRTFSQPSGFTLLELLVVISIIGLLASVFVFGYSGWTDKARLANTKSFSQSVRSTLTAYVVGSWTFDRISGATVYDDSGYNNNGVNTGVVVADGINKNGFLFNSSDVVFVNNSTSLNNYDALTLEAWAKPTISGGYDGIMDKYYYPNSCGVRQFLFAIWPTNRVCFWMGHNNGASAVSLCTATNSVNINKWNHLLATWSKVTNTMKIYLDGKERATYTNASLNWTTNTNCGLQLGRYYTTSSYTFDGVLDELKIYTEPFTIAQVKQLYTEGLAKRGLALKLP</sequence>
<dbReference type="SMART" id="SM00560">
    <property type="entry name" value="LamGL"/>
    <property type="match status" value="1"/>
</dbReference>
<keyword evidence="3" id="KW-0472">Membrane</keyword>
<dbReference type="SUPFAM" id="SSF49899">
    <property type="entry name" value="Concanavalin A-like lectins/glucanases"/>
    <property type="match status" value="1"/>
</dbReference>
<accession>A0A2H0UVC0</accession>
<feature type="domain" description="LamG-like jellyroll fold" evidence="4">
    <location>
        <begin position="134"/>
        <end position="276"/>
    </location>
</feature>
<feature type="transmembrane region" description="Helical" evidence="3">
    <location>
        <begin position="29"/>
        <end position="50"/>
    </location>
</feature>
<dbReference type="InterPro" id="IPR006558">
    <property type="entry name" value="LamG-like"/>
</dbReference>
<dbReference type="AlphaFoldDB" id="A0A2H0UVC0"/>
<comment type="caution">
    <text evidence="5">The sequence shown here is derived from an EMBL/GenBank/DDBJ whole genome shotgun (WGS) entry which is preliminary data.</text>
</comment>
<evidence type="ECO:0000256" key="1">
    <source>
        <dbReference type="ARBA" id="ARBA00022729"/>
    </source>
</evidence>
<dbReference type="InterPro" id="IPR013320">
    <property type="entry name" value="ConA-like_dom_sf"/>
</dbReference>
<dbReference type="Pfam" id="PF07963">
    <property type="entry name" value="N_methyl"/>
    <property type="match status" value="1"/>
</dbReference>
<keyword evidence="3" id="KW-0812">Transmembrane</keyword>
<dbReference type="Pfam" id="PF13385">
    <property type="entry name" value="Laminin_G_3"/>
    <property type="match status" value="1"/>
</dbReference>
<proteinExistence type="predicted"/>
<evidence type="ECO:0000259" key="4">
    <source>
        <dbReference type="SMART" id="SM00560"/>
    </source>
</evidence>
<keyword evidence="1" id="KW-0732">Signal</keyword>
<dbReference type="InterPro" id="IPR012902">
    <property type="entry name" value="N_methyl_site"/>
</dbReference>
<evidence type="ECO:0000313" key="5">
    <source>
        <dbReference type="EMBL" id="PIR90782.1"/>
    </source>
</evidence>
<evidence type="ECO:0000313" key="6">
    <source>
        <dbReference type="Proteomes" id="UP000230132"/>
    </source>
</evidence>
<keyword evidence="2" id="KW-1015">Disulfide bond</keyword>
<keyword evidence="3" id="KW-1133">Transmembrane helix</keyword>
<dbReference type="Proteomes" id="UP000230132">
    <property type="component" value="Unassembled WGS sequence"/>
</dbReference>
<organism evidence="5 6">
    <name type="scientific">bacterium (Candidatus Gribaldobacteria) CG10_big_fil_rev_8_21_14_0_10_37_21</name>
    <dbReference type="NCBI Taxonomy" id="2014275"/>
    <lineage>
        <taxon>Bacteria</taxon>
        <taxon>Candidatus Gribaldobacteria</taxon>
    </lineage>
</organism>
<evidence type="ECO:0000256" key="3">
    <source>
        <dbReference type="SAM" id="Phobius"/>
    </source>
</evidence>
<reference evidence="6" key="1">
    <citation type="submission" date="2017-09" db="EMBL/GenBank/DDBJ databases">
        <title>Depth-based differentiation of microbial function through sediment-hosted aquifers and enrichment of novel symbionts in the deep terrestrial subsurface.</title>
        <authorList>
            <person name="Probst A.J."/>
            <person name="Ladd B."/>
            <person name="Jarett J.K."/>
            <person name="Geller-Mcgrath D.E."/>
            <person name="Sieber C.M.K."/>
            <person name="Emerson J.B."/>
            <person name="Anantharaman K."/>
            <person name="Thomas B.C."/>
            <person name="Malmstrom R."/>
            <person name="Stieglmeier M."/>
            <person name="Klingl A."/>
            <person name="Woyke T."/>
            <person name="Ryan C.M."/>
            <person name="Banfield J.F."/>
        </authorList>
    </citation>
    <scope>NUCLEOTIDE SEQUENCE [LARGE SCALE GENOMIC DNA]</scope>
</reference>